<dbReference type="Gene3D" id="3.90.180.10">
    <property type="entry name" value="Medium-chain alcohol dehydrogenases, catalytic domain"/>
    <property type="match status" value="1"/>
</dbReference>
<evidence type="ECO:0000259" key="1">
    <source>
        <dbReference type="SMART" id="SM00829"/>
    </source>
</evidence>
<dbReference type="InterPro" id="IPR052711">
    <property type="entry name" value="Zinc_ADH-like"/>
</dbReference>
<dbReference type="CDD" id="cd08276">
    <property type="entry name" value="MDR7"/>
    <property type="match status" value="1"/>
</dbReference>
<dbReference type="AlphaFoldDB" id="A0A9W8MEU3"/>
<accession>A0A9W8MEU3</accession>
<dbReference type="SUPFAM" id="SSF50129">
    <property type="entry name" value="GroES-like"/>
    <property type="match status" value="1"/>
</dbReference>
<dbReference type="GO" id="GO:0016491">
    <property type="term" value="F:oxidoreductase activity"/>
    <property type="evidence" value="ECO:0007669"/>
    <property type="project" value="InterPro"/>
</dbReference>
<dbReference type="PANTHER" id="PTHR45033:SF2">
    <property type="entry name" value="ZINC-TYPE ALCOHOL DEHYDROGENASE-LIKE PROTEIN C1773.06C"/>
    <property type="match status" value="1"/>
</dbReference>
<organism evidence="2 3">
    <name type="scientific">Candolleomyces eurysporus</name>
    <dbReference type="NCBI Taxonomy" id="2828524"/>
    <lineage>
        <taxon>Eukaryota</taxon>
        <taxon>Fungi</taxon>
        <taxon>Dikarya</taxon>
        <taxon>Basidiomycota</taxon>
        <taxon>Agaricomycotina</taxon>
        <taxon>Agaricomycetes</taxon>
        <taxon>Agaricomycetidae</taxon>
        <taxon>Agaricales</taxon>
        <taxon>Agaricineae</taxon>
        <taxon>Psathyrellaceae</taxon>
        <taxon>Candolleomyces</taxon>
    </lineage>
</organism>
<dbReference type="Proteomes" id="UP001140091">
    <property type="component" value="Unassembled WGS sequence"/>
</dbReference>
<dbReference type="PANTHER" id="PTHR45033">
    <property type="match status" value="1"/>
</dbReference>
<gene>
    <name evidence="2" type="ORF">H1R20_g9117</name>
</gene>
<keyword evidence="3" id="KW-1185">Reference proteome</keyword>
<dbReference type="InterPro" id="IPR013154">
    <property type="entry name" value="ADH-like_N"/>
</dbReference>
<dbReference type="SUPFAM" id="SSF51735">
    <property type="entry name" value="NAD(P)-binding Rossmann-fold domains"/>
    <property type="match status" value="1"/>
</dbReference>
<dbReference type="Pfam" id="PF08240">
    <property type="entry name" value="ADH_N"/>
    <property type="match status" value="1"/>
</dbReference>
<dbReference type="InterPro" id="IPR011032">
    <property type="entry name" value="GroES-like_sf"/>
</dbReference>
<dbReference type="InterPro" id="IPR020843">
    <property type="entry name" value="ER"/>
</dbReference>
<dbReference type="Gene3D" id="3.40.50.720">
    <property type="entry name" value="NAD(P)-binding Rossmann-like Domain"/>
    <property type="match status" value="1"/>
</dbReference>
<feature type="domain" description="Enoyl reductase (ER)" evidence="1">
    <location>
        <begin position="16"/>
        <end position="342"/>
    </location>
</feature>
<feature type="non-terminal residue" evidence="2">
    <location>
        <position position="1"/>
    </location>
</feature>
<proteinExistence type="predicted"/>
<dbReference type="SMART" id="SM00829">
    <property type="entry name" value="PKS_ER"/>
    <property type="match status" value="1"/>
</dbReference>
<reference evidence="2" key="1">
    <citation type="submission" date="2022-06" db="EMBL/GenBank/DDBJ databases">
        <title>Genome Sequence of Candolleomyces eurysporus.</title>
        <authorList>
            <person name="Buettner E."/>
        </authorList>
    </citation>
    <scope>NUCLEOTIDE SEQUENCE</scope>
    <source>
        <strain evidence="2">VTCC 930004</strain>
    </source>
</reference>
<protein>
    <recommendedName>
        <fullName evidence="1">Enoyl reductase (ER) domain-containing protein</fullName>
    </recommendedName>
</protein>
<name>A0A9W8MEU3_9AGAR</name>
<comment type="caution">
    <text evidence="2">The sequence shown here is derived from an EMBL/GenBank/DDBJ whole genome shotgun (WGS) entry which is preliminary data.</text>
</comment>
<dbReference type="Pfam" id="PF00107">
    <property type="entry name" value="ADH_zinc_N"/>
    <property type="match status" value="1"/>
</dbReference>
<dbReference type="OrthoDB" id="9930022at2759"/>
<evidence type="ECO:0000313" key="2">
    <source>
        <dbReference type="EMBL" id="KAJ2927996.1"/>
    </source>
</evidence>
<sequence>MSLPQTTREYVLSKIGTYKDLRIRQSQVPRLRASEVLVKVHAVSLQYRDHAIASGTYPIQIAGGLVPCSDMAGEVIAVGEDVNQWKKGDRVCSNFSTGHLHGDPDEASAATSLGGQAPGVLTEYKTFPAQALVRIPDHLSYAQASTLPCAAVTAYNALYGSRPVKAGDYVLVLGTGGVSIFGLQLAVASGATVIATSSSDEKLQVAAKLGAKYLINYRKTPDWDKEVKKFTNGVGVDHIIEVGGGTLPKSLNALRMGGYIHIIGIVSNDSSGVDLVLPMIGKAANLRGIHIGSVAQFKDLNRLLEANPEKTAPVIDKIFSFENAIDAYDHLVSQSHVGKVVIQVAKD</sequence>
<dbReference type="InterPro" id="IPR013149">
    <property type="entry name" value="ADH-like_C"/>
</dbReference>
<dbReference type="InterPro" id="IPR036291">
    <property type="entry name" value="NAD(P)-bd_dom_sf"/>
</dbReference>
<evidence type="ECO:0000313" key="3">
    <source>
        <dbReference type="Proteomes" id="UP001140091"/>
    </source>
</evidence>
<dbReference type="EMBL" id="JANBPK010000947">
    <property type="protein sequence ID" value="KAJ2927996.1"/>
    <property type="molecule type" value="Genomic_DNA"/>
</dbReference>